<sequence length="337" mass="37506">MPKIPSRLGGFIVKHCGDYFRTVRKLDAPGPRPRTRPNSVDAPGATPSRHRPDAPSGRTPQQQQWDDGLTRRPDGRTTHRNDPPGTYRDRNGRLHDDKGPFTKDPNPRPSSDKPIDHRAQRGSPEKHTVSDDTWNSNVSKREDLQGANTSARQEYDEISRELGVSDISPSDARKMTPEEARSRGLTDDQYQDLRGAAETEGAASQRLRNHSEDMGHQATQDVMRRRGEEPIPSSGRGSGRFDEMSISRDAQGNPTSLNIYEAKGGDSPLGARDTPHGRAQQGSPEYLSDVMQRDPDLRDFLQRNPDIAEGLASGKINVHYSEVRAHPSRDVTITPFQ</sequence>
<dbReference type="OrthoDB" id="5028404at2"/>
<evidence type="ECO:0000313" key="2">
    <source>
        <dbReference type="EMBL" id="TQL62735.1"/>
    </source>
</evidence>
<feature type="compositionally biased region" description="Basic and acidic residues" evidence="1">
    <location>
        <begin position="171"/>
        <end position="186"/>
    </location>
</feature>
<feature type="compositionally biased region" description="Basic and acidic residues" evidence="1">
    <location>
        <begin position="68"/>
        <end position="101"/>
    </location>
</feature>
<proteinExistence type="predicted"/>
<dbReference type="Proteomes" id="UP000316196">
    <property type="component" value="Unassembled WGS sequence"/>
</dbReference>
<keyword evidence="3" id="KW-1185">Reference proteome</keyword>
<dbReference type="EMBL" id="VFOR01000001">
    <property type="protein sequence ID" value="TQL62735.1"/>
    <property type="molecule type" value="Genomic_DNA"/>
</dbReference>
<dbReference type="AlphaFoldDB" id="A0A542ZQV1"/>
<organism evidence="2 3">
    <name type="scientific">Propioniferax innocua</name>
    <dbReference type="NCBI Taxonomy" id="1753"/>
    <lineage>
        <taxon>Bacteria</taxon>
        <taxon>Bacillati</taxon>
        <taxon>Actinomycetota</taxon>
        <taxon>Actinomycetes</taxon>
        <taxon>Propionibacteriales</taxon>
        <taxon>Propionibacteriaceae</taxon>
        <taxon>Propioniferax</taxon>
    </lineage>
</organism>
<feature type="compositionally biased region" description="Basic and acidic residues" evidence="1">
    <location>
        <begin position="110"/>
        <end position="130"/>
    </location>
</feature>
<accession>A0A542ZQV1</accession>
<protein>
    <submittedName>
        <fullName evidence="2">Uncharacterized protein</fullName>
    </submittedName>
</protein>
<gene>
    <name evidence="2" type="ORF">FB460_0524</name>
</gene>
<evidence type="ECO:0000313" key="3">
    <source>
        <dbReference type="Proteomes" id="UP000316196"/>
    </source>
</evidence>
<feature type="compositionally biased region" description="Polar residues" evidence="1">
    <location>
        <begin position="248"/>
        <end position="258"/>
    </location>
</feature>
<reference evidence="2 3" key="1">
    <citation type="submission" date="2019-06" db="EMBL/GenBank/DDBJ databases">
        <title>Sequencing the genomes of 1000 actinobacteria strains.</title>
        <authorList>
            <person name="Klenk H.-P."/>
        </authorList>
    </citation>
    <scope>NUCLEOTIDE SEQUENCE [LARGE SCALE GENOMIC DNA]</scope>
    <source>
        <strain evidence="2 3">DSM 8251</strain>
    </source>
</reference>
<name>A0A542ZQV1_9ACTN</name>
<dbReference type="CDD" id="cd20739">
    <property type="entry name" value="PoNe_DUF637"/>
    <property type="match status" value="1"/>
</dbReference>
<dbReference type="InterPro" id="IPR049762">
    <property type="entry name" value="PoNe_dom"/>
</dbReference>
<feature type="region of interest" description="Disordered" evidence="1">
    <location>
        <begin position="23"/>
        <end position="288"/>
    </location>
</feature>
<dbReference type="RefSeq" id="WP_142092540.1">
    <property type="nucleotide sequence ID" value="NZ_BAAAMD010000001.1"/>
</dbReference>
<evidence type="ECO:0000256" key="1">
    <source>
        <dbReference type="SAM" id="MobiDB-lite"/>
    </source>
</evidence>
<comment type="caution">
    <text evidence="2">The sequence shown here is derived from an EMBL/GenBank/DDBJ whole genome shotgun (WGS) entry which is preliminary data.</text>
</comment>